<evidence type="ECO:0000259" key="8">
    <source>
        <dbReference type="PROSITE" id="PS51085"/>
    </source>
</evidence>
<dbReference type="InterPro" id="IPR017927">
    <property type="entry name" value="FAD-bd_FR_type"/>
</dbReference>
<dbReference type="SUPFAM" id="SSF54292">
    <property type="entry name" value="2Fe-2S ferredoxin-like"/>
    <property type="match status" value="1"/>
</dbReference>
<dbReference type="InterPro" id="IPR001041">
    <property type="entry name" value="2Fe-2S_ferredoxin-type"/>
</dbReference>
<accession>A0A7W2D6F3</accession>
<dbReference type="PROSITE" id="PS51085">
    <property type="entry name" value="2FE2S_FER_2"/>
    <property type="match status" value="1"/>
</dbReference>
<keyword evidence="2" id="KW-0285">Flavoprotein</keyword>
<dbReference type="CDD" id="cd06185">
    <property type="entry name" value="PDR_like"/>
    <property type="match status" value="1"/>
</dbReference>
<dbReference type="InterPro" id="IPR050415">
    <property type="entry name" value="MRET"/>
</dbReference>
<evidence type="ECO:0000256" key="7">
    <source>
        <dbReference type="ARBA" id="ARBA00023014"/>
    </source>
</evidence>
<dbReference type="EMBL" id="JACEQY010000044">
    <property type="protein sequence ID" value="MBA4865640.1"/>
    <property type="molecule type" value="Genomic_DNA"/>
</dbReference>
<dbReference type="PRINTS" id="PR00409">
    <property type="entry name" value="PHDIOXRDTASE"/>
</dbReference>
<evidence type="ECO:0000313" key="10">
    <source>
        <dbReference type="EMBL" id="MBA4865640.1"/>
    </source>
</evidence>
<dbReference type="InterPro" id="IPR012675">
    <property type="entry name" value="Beta-grasp_dom_sf"/>
</dbReference>
<evidence type="ECO:0000259" key="9">
    <source>
        <dbReference type="PROSITE" id="PS51384"/>
    </source>
</evidence>
<evidence type="ECO:0000256" key="4">
    <source>
        <dbReference type="ARBA" id="ARBA00022723"/>
    </source>
</evidence>
<evidence type="ECO:0000256" key="2">
    <source>
        <dbReference type="ARBA" id="ARBA00022630"/>
    </source>
</evidence>
<dbReference type="Gene3D" id="2.40.30.10">
    <property type="entry name" value="Translation factors"/>
    <property type="match status" value="1"/>
</dbReference>
<keyword evidence="3" id="KW-0001">2Fe-2S</keyword>
<proteinExistence type="predicted"/>
<keyword evidence="6" id="KW-0408">Iron</keyword>
<dbReference type="SUPFAM" id="SSF52343">
    <property type="entry name" value="Ferredoxin reductase-like, C-terminal NADP-linked domain"/>
    <property type="match status" value="1"/>
</dbReference>
<keyword evidence="7" id="KW-0411">Iron-sulfur</keyword>
<dbReference type="CDD" id="cd00207">
    <property type="entry name" value="fer2"/>
    <property type="match status" value="1"/>
</dbReference>
<organism evidence="10 11">
    <name type="scientific">Streptomyces himalayensis subsp. aureolus</name>
    <dbReference type="NCBI Taxonomy" id="2758039"/>
    <lineage>
        <taxon>Bacteria</taxon>
        <taxon>Bacillati</taxon>
        <taxon>Actinomycetota</taxon>
        <taxon>Actinomycetes</taxon>
        <taxon>Kitasatosporales</taxon>
        <taxon>Streptomycetaceae</taxon>
        <taxon>Streptomyces</taxon>
        <taxon>Streptomyces himalayensis</taxon>
    </lineage>
</organism>
<dbReference type="PANTHER" id="PTHR47354:SF1">
    <property type="entry name" value="CARNITINE MONOOXYGENASE REDUCTASE SUBUNIT"/>
    <property type="match status" value="1"/>
</dbReference>
<evidence type="ECO:0000256" key="5">
    <source>
        <dbReference type="ARBA" id="ARBA00023002"/>
    </source>
</evidence>
<keyword evidence="4" id="KW-0479">Metal-binding</keyword>
<dbReference type="InterPro" id="IPR017938">
    <property type="entry name" value="Riboflavin_synthase-like_b-brl"/>
</dbReference>
<gene>
    <name evidence="10" type="ORF">H1V43_30735</name>
</gene>
<dbReference type="GO" id="GO:0016491">
    <property type="term" value="F:oxidoreductase activity"/>
    <property type="evidence" value="ECO:0007669"/>
    <property type="project" value="UniProtKB-KW"/>
</dbReference>
<dbReference type="GO" id="GO:0051537">
    <property type="term" value="F:2 iron, 2 sulfur cluster binding"/>
    <property type="evidence" value="ECO:0007669"/>
    <property type="project" value="UniProtKB-KW"/>
</dbReference>
<dbReference type="AlphaFoldDB" id="A0A7W2D6F3"/>
<dbReference type="InterPro" id="IPR054582">
    <property type="entry name" value="DmmA-like_N"/>
</dbReference>
<comment type="caution">
    <text evidence="10">The sequence shown here is derived from an EMBL/GenBank/DDBJ whole genome shotgun (WGS) entry which is preliminary data.</text>
</comment>
<evidence type="ECO:0000313" key="11">
    <source>
        <dbReference type="Proteomes" id="UP000586976"/>
    </source>
</evidence>
<sequence length="292" mass="31349">MTRPDDGPLPAHPPGSHVVVDCGPQRNAYSLTNCGIDPGAYTVAVLRRPTADGGSGGSEQMHRFQPGDRVAVSLPRSAFPPVSTARRHLLIAGGIGITPMLSHARNAVRWGADVRLLYVHRPGAGAYADELAELLGERAQRVTEKSEFSVLLRQALVSQPMGTHLYVCGPAALMDRVLQEAAAAGWPPQRLHLERFTPAELDPGRPFTASLGRSRRQVSVPAGTSLLEALENAGVEVPNMCRQGVCGECRVPVLAGRPLHRDEFLSDDERVAGDSVMCCVSRSETETLEVDL</sequence>
<protein>
    <submittedName>
        <fullName evidence="10">Oxidoreductase</fullName>
    </submittedName>
</protein>
<dbReference type="Gene3D" id="3.40.50.80">
    <property type="entry name" value="Nucleotide-binding domain of ferredoxin-NADP reductase (FNR) module"/>
    <property type="match status" value="1"/>
</dbReference>
<evidence type="ECO:0000256" key="6">
    <source>
        <dbReference type="ARBA" id="ARBA00023004"/>
    </source>
</evidence>
<dbReference type="GO" id="GO:0046872">
    <property type="term" value="F:metal ion binding"/>
    <property type="evidence" value="ECO:0007669"/>
    <property type="project" value="UniProtKB-KW"/>
</dbReference>
<reference evidence="10 11" key="1">
    <citation type="submission" date="2020-07" db="EMBL/GenBank/DDBJ databases">
        <title>Streptomyces isolated from Indian soil.</title>
        <authorList>
            <person name="Mandal S."/>
            <person name="Maiti P.K."/>
        </authorList>
    </citation>
    <scope>NUCLEOTIDE SEQUENCE [LARGE SCALE GENOMIC DNA]</scope>
    <source>
        <strain evidence="10 11">PSKA54</strain>
    </source>
</reference>
<dbReference type="Gene3D" id="3.10.20.30">
    <property type="match status" value="1"/>
</dbReference>
<dbReference type="InterPro" id="IPR039261">
    <property type="entry name" value="FNR_nucleotide-bd"/>
</dbReference>
<dbReference type="InterPro" id="IPR036010">
    <property type="entry name" value="2Fe-2S_ferredoxin-like_sf"/>
</dbReference>
<keyword evidence="11" id="KW-1185">Reference proteome</keyword>
<evidence type="ECO:0000256" key="1">
    <source>
        <dbReference type="ARBA" id="ARBA00001974"/>
    </source>
</evidence>
<dbReference type="PROSITE" id="PS51384">
    <property type="entry name" value="FAD_FR"/>
    <property type="match status" value="1"/>
</dbReference>
<dbReference type="Pfam" id="PF00111">
    <property type="entry name" value="Fer2"/>
    <property type="match status" value="1"/>
</dbReference>
<dbReference type="Pfam" id="PF22290">
    <property type="entry name" value="DmmA-like_N"/>
    <property type="match status" value="1"/>
</dbReference>
<dbReference type="PANTHER" id="PTHR47354">
    <property type="entry name" value="NADH OXIDOREDUCTASE HCR"/>
    <property type="match status" value="1"/>
</dbReference>
<dbReference type="SUPFAM" id="SSF63380">
    <property type="entry name" value="Riboflavin synthase domain-like"/>
    <property type="match status" value="1"/>
</dbReference>
<dbReference type="Proteomes" id="UP000586976">
    <property type="component" value="Unassembled WGS sequence"/>
</dbReference>
<evidence type="ECO:0000256" key="3">
    <source>
        <dbReference type="ARBA" id="ARBA00022714"/>
    </source>
</evidence>
<name>A0A7W2D6F3_9ACTN</name>
<feature type="domain" description="FAD-binding FR-type" evidence="9">
    <location>
        <begin position="1"/>
        <end position="82"/>
    </location>
</feature>
<feature type="domain" description="2Fe-2S ferredoxin-type" evidence="8">
    <location>
        <begin position="205"/>
        <end position="292"/>
    </location>
</feature>
<comment type="cofactor">
    <cofactor evidence="1">
        <name>FAD</name>
        <dbReference type="ChEBI" id="CHEBI:57692"/>
    </cofactor>
</comment>
<keyword evidence="5" id="KW-0560">Oxidoreductase</keyword>